<organism evidence="1 2">
    <name type="scientific">Stylonychia lemnae</name>
    <name type="common">Ciliate</name>
    <dbReference type="NCBI Taxonomy" id="5949"/>
    <lineage>
        <taxon>Eukaryota</taxon>
        <taxon>Sar</taxon>
        <taxon>Alveolata</taxon>
        <taxon>Ciliophora</taxon>
        <taxon>Intramacronucleata</taxon>
        <taxon>Spirotrichea</taxon>
        <taxon>Stichotrichia</taxon>
        <taxon>Sporadotrichida</taxon>
        <taxon>Oxytrichidae</taxon>
        <taxon>Stylonychinae</taxon>
        <taxon>Stylonychia</taxon>
    </lineage>
</organism>
<keyword evidence="2" id="KW-1185">Reference proteome</keyword>
<dbReference type="EMBL" id="CCKQ01006289">
    <property type="protein sequence ID" value="CDW77586.1"/>
    <property type="molecule type" value="Genomic_DNA"/>
</dbReference>
<dbReference type="Proteomes" id="UP000039865">
    <property type="component" value="Unassembled WGS sequence"/>
</dbReference>
<protein>
    <submittedName>
        <fullName evidence="1">Uncharacterized protein</fullName>
    </submittedName>
</protein>
<dbReference type="AlphaFoldDB" id="A0A078A6S1"/>
<evidence type="ECO:0000313" key="1">
    <source>
        <dbReference type="EMBL" id="CDW77586.1"/>
    </source>
</evidence>
<reference evidence="1 2" key="1">
    <citation type="submission" date="2014-06" db="EMBL/GenBank/DDBJ databases">
        <authorList>
            <person name="Swart Estienne"/>
        </authorList>
    </citation>
    <scope>NUCLEOTIDE SEQUENCE [LARGE SCALE GENOMIC DNA]</scope>
    <source>
        <strain evidence="1 2">130c</strain>
    </source>
</reference>
<name>A0A078A6S1_STYLE</name>
<gene>
    <name evidence="1" type="primary">Contig10896.g11650</name>
    <name evidence="1" type="ORF">STYLEM_6549</name>
</gene>
<dbReference type="InParanoid" id="A0A078A6S1"/>
<sequence length="378" mass="44646">MQNWNLLNLINLSVTNPLQKEIFRKLNYPKETYFSQQSIKLKNLIIRQVAPILDIDDYIQDQNVANRIKYKTLIISFTKFINNLKLEQEQQVDLINLAQEAYEIQTQVYKDLILDNAKINLEGQLLFLFFKSQIPSIKTKSLFIQKLKKDESELIGEQKFHEKLLTFEQDFKLSQNLEFVSKPSVTFKSIVHNCLISVDLEKLTSSQEILMPENFLFKDGKYTTINYADQKSGSTNYDLQMTHFQIPNLQNKAAGQSHIQMYGSCYLKRSLDGSNLFESKIFQIYQFQCNAPQKSTKINLFKIYFINPYFVTISNNQIIQVYSFYNTKAIFRLDCKESKIMSLIFNRNNLWLINVQRFNQNEELLAFQTQQFCIFKRR</sequence>
<proteinExistence type="predicted"/>
<evidence type="ECO:0000313" key="2">
    <source>
        <dbReference type="Proteomes" id="UP000039865"/>
    </source>
</evidence>
<accession>A0A078A6S1</accession>